<evidence type="ECO:0000259" key="4">
    <source>
        <dbReference type="SMART" id="SM00922"/>
    </source>
</evidence>
<dbReference type="EMBL" id="AZHW01000792">
    <property type="protein sequence ID" value="ETW96397.1"/>
    <property type="molecule type" value="Genomic_DNA"/>
</dbReference>
<feature type="domain" description="Mandelate racemase/muconate lactonizing enzyme C-terminal" evidence="4">
    <location>
        <begin position="129"/>
        <end position="232"/>
    </location>
</feature>
<dbReference type="GO" id="GO:0016836">
    <property type="term" value="F:hydro-lyase activity"/>
    <property type="evidence" value="ECO:0007669"/>
    <property type="project" value="TreeGrafter"/>
</dbReference>
<dbReference type="Pfam" id="PF02746">
    <property type="entry name" value="MR_MLE_N"/>
    <property type="match status" value="1"/>
</dbReference>
<keyword evidence="2" id="KW-0479">Metal-binding</keyword>
<dbReference type="SFLD" id="SFLDS00001">
    <property type="entry name" value="Enolase"/>
    <property type="match status" value="1"/>
</dbReference>
<dbReference type="Gene3D" id="3.20.20.120">
    <property type="entry name" value="Enolase-like C-terminal domain"/>
    <property type="match status" value="1"/>
</dbReference>
<comment type="cofactor">
    <cofactor evidence="1">
        <name>Mg(2+)</name>
        <dbReference type="ChEBI" id="CHEBI:18420"/>
    </cofactor>
</comment>
<organism evidence="5 6">
    <name type="scientific">Entotheonella factor</name>
    <dbReference type="NCBI Taxonomy" id="1429438"/>
    <lineage>
        <taxon>Bacteria</taxon>
        <taxon>Pseudomonadati</taxon>
        <taxon>Nitrospinota/Tectimicrobiota group</taxon>
        <taxon>Candidatus Tectimicrobiota</taxon>
        <taxon>Candidatus Entotheonellia</taxon>
        <taxon>Candidatus Entotheonellales</taxon>
        <taxon>Candidatus Entotheonellaceae</taxon>
        <taxon>Candidatus Entotheonella</taxon>
    </lineage>
</organism>
<comment type="caution">
    <text evidence="5">The sequence shown here is derived from an EMBL/GenBank/DDBJ whole genome shotgun (WGS) entry which is preliminary data.</text>
</comment>
<dbReference type="InterPro" id="IPR029065">
    <property type="entry name" value="Enolase_C-like"/>
</dbReference>
<dbReference type="SFLD" id="SFLDG00179">
    <property type="entry name" value="mandelate_racemase"/>
    <property type="match status" value="1"/>
</dbReference>
<dbReference type="InterPro" id="IPR029017">
    <property type="entry name" value="Enolase-like_N"/>
</dbReference>
<protein>
    <recommendedName>
        <fullName evidence="4">Mandelate racemase/muconate lactonizing enzyme C-terminal domain-containing protein</fullName>
    </recommendedName>
</protein>
<dbReference type="InterPro" id="IPR013342">
    <property type="entry name" value="Mandelate_racemase_C"/>
</dbReference>
<proteinExistence type="predicted"/>
<accession>W4LEJ2</accession>
<keyword evidence="6" id="KW-1185">Reference proteome</keyword>
<dbReference type="Pfam" id="PF13378">
    <property type="entry name" value="MR_MLE_C"/>
    <property type="match status" value="1"/>
</dbReference>
<dbReference type="GO" id="GO:0000287">
    <property type="term" value="F:magnesium ion binding"/>
    <property type="evidence" value="ECO:0007669"/>
    <property type="project" value="TreeGrafter"/>
</dbReference>
<dbReference type="GO" id="GO:0016052">
    <property type="term" value="P:carbohydrate catabolic process"/>
    <property type="evidence" value="ECO:0007669"/>
    <property type="project" value="TreeGrafter"/>
</dbReference>
<evidence type="ECO:0000256" key="2">
    <source>
        <dbReference type="ARBA" id="ARBA00022723"/>
    </source>
</evidence>
<keyword evidence="3" id="KW-0460">Magnesium</keyword>
<dbReference type="PANTHER" id="PTHR13794">
    <property type="entry name" value="ENOLASE SUPERFAMILY, MANDELATE RACEMASE"/>
    <property type="match status" value="1"/>
</dbReference>
<dbReference type="CDD" id="cd03316">
    <property type="entry name" value="MR_like"/>
    <property type="match status" value="1"/>
</dbReference>
<dbReference type="SMART" id="SM00922">
    <property type="entry name" value="MR_MLE"/>
    <property type="match status" value="1"/>
</dbReference>
<reference evidence="5 6" key="1">
    <citation type="journal article" date="2014" name="Nature">
        <title>An environmental bacterial taxon with a large and distinct metabolic repertoire.</title>
        <authorList>
            <person name="Wilson M.C."/>
            <person name="Mori T."/>
            <person name="Ruckert C."/>
            <person name="Uria A.R."/>
            <person name="Helf M.J."/>
            <person name="Takada K."/>
            <person name="Gernert C."/>
            <person name="Steffens U.A."/>
            <person name="Heycke N."/>
            <person name="Schmitt S."/>
            <person name="Rinke C."/>
            <person name="Helfrich E.J."/>
            <person name="Brachmann A.O."/>
            <person name="Gurgui C."/>
            <person name="Wakimoto T."/>
            <person name="Kracht M."/>
            <person name="Crusemann M."/>
            <person name="Hentschel U."/>
            <person name="Abe I."/>
            <person name="Matsunaga S."/>
            <person name="Kalinowski J."/>
            <person name="Takeyama H."/>
            <person name="Piel J."/>
        </authorList>
    </citation>
    <scope>NUCLEOTIDE SEQUENCE [LARGE SCALE GENOMIC DNA]</scope>
    <source>
        <strain evidence="6">TSY1</strain>
    </source>
</reference>
<dbReference type="AlphaFoldDB" id="W4LEJ2"/>
<dbReference type="InterPro" id="IPR036849">
    <property type="entry name" value="Enolase-like_C_sf"/>
</dbReference>
<dbReference type="Gene3D" id="3.30.390.10">
    <property type="entry name" value="Enolase-like, N-terminal domain"/>
    <property type="match status" value="1"/>
</dbReference>
<name>W4LEJ2_ENTF1</name>
<dbReference type="SUPFAM" id="SSF51604">
    <property type="entry name" value="Enolase C-terminal domain-like"/>
    <property type="match status" value="1"/>
</dbReference>
<dbReference type="HOGENOM" id="CLU_030273_3_1_7"/>
<dbReference type="PANTHER" id="PTHR13794:SF58">
    <property type="entry name" value="MITOCHONDRIAL ENOLASE SUPERFAMILY MEMBER 1"/>
    <property type="match status" value="1"/>
</dbReference>
<gene>
    <name evidence="5" type="ORF">ETSY1_26730</name>
</gene>
<evidence type="ECO:0000313" key="5">
    <source>
        <dbReference type="EMBL" id="ETW96397.1"/>
    </source>
</evidence>
<evidence type="ECO:0000256" key="3">
    <source>
        <dbReference type="ARBA" id="ARBA00022842"/>
    </source>
</evidence>
<sequence length="362" mass="40672">MKITQVEAIPMQTGPMIIRVSTDEGIDGLGECSGRNWKVLKPFIEEMLQPLVVGKDPRLTTRLWEDMFFATSRLGPMGLQTTGIGAVDIACWDIYGKAEGRPLHALLGGAARQRVPVYWSTGLGWSLQPDEMRAKVEQGLEIGIKAFKIRMDWNANRQDANPEKDYQMFKMCREFLPDEIALSFDANNGYSVSTAIQQGKRFEDLGLAHFEEPLPQYDYAGLKQVADALIIPVSSGEQEHTRWQFRDLILQGNPDIVQPDIVMAGGISEMRNIYTLAETFNKPIMPHCPSAGISNAASLQLYCTVANAVRPHEYSYEFSPRDNMMALFEEPYELEDGEIHIPDRPGHGLVLNEDALERLRLP</sequence>
<dbReference type="InterPro" id="IPR013341">
    <property type="entry name" value="Mandelate_racemase_N_dom"/>
</dbReference>
<evidence type="ECO:0000313" key="6">
    <source>
        <dbReference type="Proteomes" id="UP000019141"/>
    </source>
</evidence>
<dbReference type="SUPFAM" id="SSF54826">
    <property type="entry name" value="Enolase N-terminal domain-like"/>
    <property type="match status" value="1"/>
</dbReference>
<evidence type="ECO:0000256" key="1">
    <source>
        <dbReference type="ARBA" id="ARBA00001946"/>
    </source>
</evidence>
<dbReference type="InterPro" id="IPR046945">
    <property type="entry name" value="RHMD-like"/>
</dbReference>
<dbReference type="Proteomes" id="UP000019141">
    <property type="component" value="Unassembled WGS sequence"/>
</dbReference>